<reference evidence="9" key="2">
    <citation type="journal article" date="2018" name="ISME J.">
        <title>A dynamic microbial community with high functional redundancy inhabits the cold, oxic subseafloor aquifer.</title>
        <authorList>
            <person name="Tully B.J."/>
            <person name="Wheat C.G."/>
            <person name="Glazer B.T."/>
            <person name="Huber J.A."/>
        </authorList>
    </citation>
    <scope>NUCLEOTIDE SEQUENCE</scope>
    <source>
        <strain evidence="9">NORP83</strain>
    </source>
</reference>
<protein>
    <recommendedName>
        <fullName evidence="7">TRAP transporter small permease protein</fullName>
    </recommendedName>
</protein>
<comment type="function">
    <text evidence="7">Part of the tripartite ATP-independent periplasmic (TRAP) transport system.</text>
</comment>
<organism evidence="9">
    <name type="scientific">OCS116 cluster bacterium</name>
    <dbReference type="NCBI Taxonomy" id="2030921"/>
    <lineage>
        <taxon>Bacteria</taxon>
        <taxon>Pseudomonadati</taxon>
        <taxon>Pseudomonadota</taxon>
        <taxon>Alphaproteobacteria</taxon>
        <taxon>OCS116 cluster</taxon>
    </lineage>
</organism>
<proteinExistence type="inferred from homology"/>
<dbReference type="AlphaFoldDB" id="A0A2A4YWH2"/>
<keyword evidence="2 7" id="KW-0813">Transport</keyword>
<comment type="similarity">
    <text evidence="7">Belongs to the TRAP transporter small permease family.</text>
</comment>
<feature type="transmembrane region" description="Helical" evidence="7">
    <location>
        <begin position="140"/>
        <end position="165"/>
    </location>
</feature>
<sequence length="173" mass="19197">MNMRRWADRLTISLNVIGTLLILAIMLLVNADVIGRGFFNAPISGVPEMVSLSIVAIVFLQVAQTFRMGRLTRAEAILNFVKRRWPRVLALMELAFSGAAIFLILQLLLASQPLFMKAWVRNTFEGTIGDFTAPVWPVKLIILIGCVALIIQLIIFAIGVVFDLLQTSDGEKL</sequence>
<keyword evidence="7" id="KW-0997">Cell inner membrane</keyword>
<dbReference type="Pfam" id="PF04290">
    <property type="entry name" value="DctQ"/>
    <property type="match status" value="1"/>
</dbReference>
<comment type="subcellular location">
    <subcellularLocation>
        <location evidence="7">Cell inner membrane</location>
        <topology evidence="7">Multi-pass membrane protein</topology>
    </subcellularLocation>
    <subcellularLocation>
        <location evidence="1">Cell membrane</location>
        <topology evidence="1">Multi-pass membrane protein</topology>
    </subcellularLocation>
</comment>
<evidence type="ECO:0000313" key="9">
    <source>
        <dbReference type="EMBL" id="PCI99162.1"/>
    </source>
</evidence>
<evidence type="ECO:0000256" key="2">
    <source>
        <dbReference type="ARBA" id="ARBA00022448"/>
    </source>
</evidence>
<evidence type="ECO:0000256" key="1">
    <source>
        <dbReference type="ARBA" id="ARBA00004651"/>
    </source>
</evidence>
<dbReference type="GO" id="GO:0022857">
    <property type="term" value="F:transmembrane transporter activity"/>
    <property type="evidence" value="ECO:0007669"/>
    <property type="project" value="UniProtKB-UniRule"/>
</dbReference>
<evidence type="ECO:0000256" key="6">
    <source>
        <dbReference type="ARBA" id="ARBA00023136"/>
    </source>
</evidence>
<keyword evidence="4 7" id="KW-0812">Transmembrane</keyword>
<keyword evidence="3" id="KW-1003">Cell membrane</keyword>
<reference key="1">
    <citation type="submission" date="2017-08" db="EMBL/GenBank/DDBJ databases">
        <title>A dynamic microbial community with high functional redundancy inhabits the cold, oxic subseafloor aquifer.</title>
        <authorList>
            <person name="Tully B.J."/>
            <person name="Wheat C.G."/>
            <person name="Glazer B.T."/>
            <person name="Huber J.A."/>
        </authorList>
    </citation>
    <scope>NUCLEOTIDE SEQUENCE [LARGE SCALE GENOMIC DNA]</scope>
</reference>
<feature type="transmembrane region" description="Helical" evidence="7">
    <location>
        <begin position="88"/>
        <end position="109"/>
    </location>
</feature>
<evidence type="ECO:0000256" key="4">
    <source>
        <dbReference type="ARBA" id="ARBA00022692"/>
    </source>
</evidence>
<feature type="domain" description="Tripartite ATP-independent periplasmic transporters DctQ component" evidence="8">
    <location>
        <begin position="25"/>
        <end position="158"/>
    </location>
</feature>
<gene>
    <name evidence="9" type="ORF">COB13_12455</name>
</gene>
<accession>A0A2A4YWH2</accession>
<dbReference type="GO" id="GO:0005886">
    <property type="term" value="C:plasma membrane"/>
    <property type="evidence" value="ECO:0007669"/>
    <property type="project" value="UniProtKB-SubCell"/>
</dbReference>
<keyword evidence="6 7" id="KW-0472">Membrane</keyword>
<feature type="transmembrane region" description="Helical" evidence="7">
    <location>
        <begin position="49"/>
        <end position="67"/>
    </location>
</feature>
<name>A0A2A4YWH2_9PROT</name>
<feature type="transmembrane region" description="Helical" evidence="7">
    <location>
        <begin position="12"/>
        <end position="29"/>
    </location>
</feature>
<dbReference type="InterPro" id="IPR055348">
    <property type="entry name" value="DctQ"/>
</dbReference>
<keyword evidence="5 7" id="KW-1133">Transmembrane helix</keyword>
<evidence type="ECO:0000256" key="3">
    <source>
        <dbReference type="ARBA" id="ARBA00022475"/>
    </source>
</evidence>
<evidence type="ECO:0000256" key="5">
    <source>
        <dbReference type="ARBA" id="ARBA00022989"/>
    </source>
</evidence>
<comment type="caution">
    <text evidence="9">The sequence shown here is derived from an EMBL/GenBank/DDBJ whole genome shotgun (WGS) entry which is preliminary data.</text>
</comment>
<comment type="subunit">
    <text evidence="7">The complex comprises the extracytoplasmic solute receptor protein and the two transmembrane proteins.</text>
</comment>
<evidence type="ECO:0000256" key="7">
    <source>
        <dbReference type="RuleBase" id="RU369079"/>
    </source>
</evidence>
<dbReference type="EMBL" id="NVUS01000017">
    <property type="protein sequence ID" value="PCI99162.1"/>
    <property type="molecule type" value="Genomic_DNA"/>
</dbReference>
<evidence type="ECO:0000259" key="8">
    <source>
        <dbReference type="Pfam" id="PF04290"/>
    </source>
</evidence>